<name>A0A3N3ZRK9_9MICC</name>
<reference evidence="2 3" key="1">
    <citation type="submission" date="2018-10" db="EMBL/GenBank/DDBJ databases">
        <title>Kocuria sp. M5W7-7, whole genome shotgun sequence.</title>
        <authorList>
            <person name="Tuo L."/>
        </authorList>
    </citation>
    <scope>NUCLEOTIDE SEQUENCE [LARGE SCALE GENOMIC DNA]</scope>
    <source>
        <strain evidence="2 3">M5W7-7</strain>
    </source>
</reference>
<evidence type="ECO:0000256" key="1">
    <source>
        <dbReference type="SAM" id="Phobius"/>
    </source>
</evidence>
<evidence type="ECO:0000313" key="3">
    <source>
        <dbReference type="Proteomes" id="UP000270616"/>
    </source>
</evidence>
<proteinExistence type="predicted"/>
<keyword evidence="1" id="KW-0812">Transmembrane</keyword>
<accession>A0A3N3ZRK9</accession>
<feature type="transmembrane region" description="Helical" evidence="1">
    <location>
        <begin position="49"/>
        <end position="70"/>
    </location>
</feature>
<dbReference type="EMBL" id="RKMF01000012">
    <property type="protein sequence ID" value="ROZ62442.1"/>
    <property type="molecule type" value="Genomic_DNA"/>
</dbReference>
<protein>
    <submittedName>
        <fullName evidence="2">Uncharacterized protein</fullName>
    </submittedName>
</protein>
<dbReference type="AlphaFoldDB" id="A0A3N3ZRK9"/>
<evidence type="ECO:0000313" key="2">
    <source>
        <dbReference type="EMBL" id="ROZ62442.1"/>
    </source>
</evidence>
<keyword evidence="1" id="KW-0472">Membrane</keyword>
<organism evidence="2 3">
    <name type="scientific">Kocuria soli</name>
    <dbReference type="NCBI Taxonomy" id="2485125"/>
    <lineage>
        <taxon>Bacteria</taxon>
        <taxon>Bacillati</taxon>
        <taxon>Actinomycetota</taxon>
        <taxon>Actinomycetes</taxon>
        <taxon>Micrococcales</taxon>
        <taxon>Micrococcaceae</taxon>
        <taxon>Kocuria</taxon>
    </lineage>
</organism>
<dbReference type="Proteomes" id="UP000270616">
    <property type="component" value="Unassembled WGS sequence"/>
</dbReference>
<keyword evidence="3" id="KW-1185">Reference proteome</keyword>
<comment type="caution">
    <text evidence="2">The sequence shown here is derived from an EMBL/GenBank/DDBJ whole genome shotgun (WGS) entry which is preliminary data.</text>
</comment>
<keyword evidence="1" id="KW-1133">Transmembrane helix</keyword>
<gene>
    <name evidence="2" type="ORF">EDL96_09590</name>
</gene>
<sequence length="235" mass="26178">MLAAPVAVLSVGGLLALGLSLLNWAGNLASDRLPQAGILHDETIAPDVWVALYGSVVAAAIGGASAVLVLQLSRRIDRKHALSQERIRLTTELGDFMREVAAVPAEQSTFDYMLHVDSVVREDYGPRITRLWTRDDENSELMKALGSAIMTLYVSSRESEHYEVRRYLSLVLAPAISSACYDLAAHEHIKEFRIEAKVDFNRRIRDLRQAERKRVQRLESTGLEWKLGTKPPETA</sequence>